<protein>
    <recommendedName>
        <fullName evidence="10">Potassium channel domain-containing protein</fullName>
    </recommendedName>
</protein>
<comment type="subcellular location">
    <subcellularLocation>
        <location evidence="1">Membrane</location>
        <topology evidence="1">Multi-pass membrane protein</topology>
    </subcellularLocation>
</comment>
<dbReference type="GO" id="GO:0005249">
    <property type="term" value="F:voltage-gated potassium channel activity"/>
    <property type="evidence" value="ECO:0007669"/>
    <property type="project" value="InterPro"/>
</dbReference>
<reference evidence="11 12" key="1">
    <citation type="journal article" date="2016" name="Nat. Commun.">
        <title>Thousands of microbial genomes shed light on interconnected biogeochemical processes in an aquifer system.</title>
        <authorList>
            <person name="Anantharaman K."/>
            <person name="Brown C.T."/>
            <person name="Hug L.A."/>
            <person name="Sharon I."/>
            <person name="Castelle C.J."/>
            <person name="Probst A.J."/>
            <person name="Thomas B.C."/>
            <person name="Singh A."/>
            <person name="Wilkins M.J."/>
            <person name="Karaoz U."/>
            <person name="Brodie E.L."/>
            <person name="Williams K.H."/>
            <person name="Hubbard S.S."/>
            <person name="Banfield J.F."/>
        </authorList>
    </citation>
    <scope>NUCLEOTIDE SEQUENCE [LARGE SCALE GENOMIC DNA]</scope>
</reference>
<evidence type="ECO:0000256" key="9">
    <source>
        <dbReference type="SAM" id="Phobius"/>
    </source>
</evidence>
<keyword evidence="3 9" id="KW-0812">Transmembrane</keyword>
<dbReference type="Proteomes" id="UP000177418">
    <property type="component" value="Unassembled WGS sequence"/>
</dbReference>
<evidence type="ECO:0000256" key="5">
    <source>
        <dbReference type="ARBA" id="ARBA00023065"/>
    </source>
</evidence>
<evidence type="ECO:0000256" key="3">
    <source>
        <dbReference type="ARBA" id="ARBA00022692"/>
    </source>
</evidence>
<feature type="transmembrane region" description="Helical" evidence="9">
    <location>
        <begin position="82"/>
        <end position="106"/>
    </location>
</feature>
<sequence>MKNHNHEKWDIFHLFIYHRLHYVLLAVFSFVIFIGVAVFLIEQSSPIANIHTIGDGIWWAFSTVAAVGYGDRVPVTFFGRSLAIILMFVGIALFSVITANIASFFVEEDEEKELAEIKSKIINLENKIDKLLEDKR</sequence>
<dbReference type="Pfam" id="PF07885">
    <property type="entry name" value="Ion_trans_2"/>
    <property type="match status" value="1"/>
</dbReference>
<dbReference type="GO" id="GO:0001508">
    <property type="term" value="P:action potential"/>
    <property type="evidence" value="ECO:0007669"/>
    <property type="project" value="TreeGrafter"/>
</dbReference>
<dbReference type="PANTHER" id="PTHR11537">
    <property type="entry name" value="VOLTAGE-GATED POTASSIUM CHANNEL"/>
    <property type="match status" value="1"/>
</dbReference>
<gene>
    <name evidence="11" type="ORF">A3H78_00865</name>
</gene>
<dbReference type="PRINTS" id="PR00169">
    <property type="entry name" value="KCHANNEL"/>
</dbReference>
<keyword evidence="7" id="KW-0407">Ion channel</keyword>
<dbReference type="AlphaFoldDB" id="A0A1F7JHC3"/>
<keyword evidence="4 9" id="KW-1133">Transmembrane helix</keyword>
<dbReference type="GO" id="GO:0008076">
    <property type="term" value="C:voltage-gated potassium channel complex"/>
    <property type="evidence" value="ECO:0007669"/>
    <property type="project" value="InterPro"/>
</dbReference>
<dbReference type="InterPro" id="IPR028325">
    <property type="entry name" value="VG_K_chnl"/>
</dbReference>
<organism evidence="11 12">
    <name type="scientific">Candidatus Roizmanbacteria bacterium RIFCSPLOWO2_02_FULL_36_11</name>
    <dbReference type="NCBI Taxonomy" id="1802071"/>
    <lineage>
        <taxon>Bacteria</taxon>
        <taxon>Candidatus Roizmaniibacteriota</taxon>
    </lineage>
</organism>
<keyword evidence="8" id="KW-0175">Coiled coil</keyword>
<dbReference type="GO" id="GO:0015276">
    <property type="term" value="F:ligand-gated monoatomic ion channel activity"/>
    <property type="evidence" value="ECO:0007669"/>
    <property type="project" value="InterPro"/>
</dbReference>
<keyword evidence="5" id="KW-0406">Ion transport</keyword>
<feature type="transmembrane region" description="Helical" evidence="9">
    <location>
        <begin position="20"/>
        <end position="41"/>
    </location>
</feature>
<dbReference type="Gene3D" id="1.10.287.70">
    <property type="match status" value="1"/>
</dbReference>
<evidence type="ECO:0000259" key="10">
    <source>
        <dbReference type="Pfam" id="PF07885"/>
    </source>
</evidence>
<evidence type="ECO:0000313" key="12">
    <source>
        <dbReference type="Proteomes" id="UP000177418"/>
    </source>
</evidence>
<keyword evidence="6 9" id="KW-0472">Membrane</keyword>
<evidence type="ECO:0000256" key="1">
    <source>
        <dbReference type="ARBA" id="ARBA00004141"/>
    </source>
</evidence>
<feature type="coiled-coil region" evidence="8">
    <location>
        <begin position="107"/>
        <end position="134"/>
    </location>
</feature>
<evidence type="ECO:0000256" key="8">
    <source>
        <dbReference type="SAM" id="Coils"/>
    </source>
</evidence>
<keyword evidence="2" id="KW-0813">Transport</keyword>
<evidence type="ECO:0000256" key="4">
    <source>
        <dbReference type="ARBA" id="ARBA00022989"/>
    </source>
</evidence>
<feature type="transmembrane region" description="Helical" evidence="9">
    <location>
        <begin position="47"/>
        <end position="70"/>
    </location>
</feature>
<dbReference type="EMBL" id="MGAV01000012">
    <property type="protein sequence ID" value="OGK55011.1"/>
    <property type="molecule type" value="Genomic_DNA"/>
</dbReference>
<dbReference type="PANTHER" id="PTHR11537:SF254">
    <property type="entry name" value="POTASSIUM VOLTAGE-GATED CHANNEL PROTEIN SHAB"/>
    <property type="match status" value="1"/>
</dbReference>
<comment type="caution">
    <text evidence="11">The sequence shown here is derived from an EMBL/GenBank/DDBJ whole genome shotgun (WGS) entry which is preliminary data.</text>
</comment>
<dbReference type="Gene3D" id="1.20.5.110">
    <property type="match status" value="1"/>
</dbReference>
<evidence type="ECO:0000256" key="2">
    <source>
        <dbReference type="ARBA" id="ARBA00022448"/>
    </source>
</evidence>
<evidence type="ECO:0000256" key="6">
    <source>
        <dbReference type="ARBA" id="ARBA00023136"/>
    </source>
</evidence>
<dbReference type="InterPro" id="IPR013099">
    <property type="entry name" value="K_chnl_dom"/>
</dbReference>
<name>A0A1F7JHC3_9BACT</name>
<accession>A0A1F7JHC3</accession>
<proteinExistence type="predicted"/>
<evidence type="ECO:0000256" key="7">
    <source>
        <dbReference type="ARBA" id="ARBA00023303"/>
    </source>
</evidence>
<feature type="domain" description="Potassium channel" evidence="10">
    <location>
        <begin position="27"/>
        <end position="106"/>
    </location>
</feature>
<dbReference type="SUPFAM" id="SSF81324">
    <property type="entry name" value="Voltage-gated potassium channels"/>
    <property type="match status" value="1"/>
</dbReference>
<evidence type="ECO:0000313" key="11">
    <source>
        <dbReference type="EMBL" id="OGK55011.1"/>
    </source>
</evidence>